<keyword evidence="3" id="KW-1185">Reference proteome</keyword>
<protein>
    <submittedName>
        <fullName evidence="2">Uncharacterized protein</fullName>
    </submittedName>
</protein>
<gene>
    <name evidence="2" type="ORF">BDV95DRAFT_215326</name>
</gene>
<evidence type="ECO:0000313" key="3">
    <source>
        <dbReference type="Proteomes" id="UP000481861"/>
    </source>
</evidence>
<dbReference type="InterPro" id="IPR027417">
    <property type="entry name" value="P-loop_NTPase"/>
</dbReference>
<name>A0A7C8M374_9PLEO</name>
<organism evidence="2 3">
    <name type="scientific">Massariosphaeria phaeospora</name>
    <dbReference type="NCBI Taxonomy" id="100035"/>
    <lineage>
        <taxon>Eukaryota</taxon>
        <taxon>Fungi</taxon>
        <taxon>Dikarya</taxon>
        <taxon>Ascomycota</taxon>
        <taxon>Pezizomycotina</taxon>
        <taxon>Dothideomycetes</taxon>
        <taxon>Pleosporomycetidae</taxon>
        <taxon>Pleosporales</taxon>
        <taxon>Pleosporales incertae sedis</taxon>
        <taxon>Massariosphaeria</taxon>
    </lineage>
</organism>
<proteinExistence type="predicted"/>
<dbReference type="EMBL" id="JAADJZ010000029">
    <property type="protein sequence ID" value="KAF2866195.1"/>
    <property type="molecule type" value="Genomic_DNA"/>
</dbReference>
<evidence type="ECO:0000313" key="2">
    <source>
        <dbReference type="EMBL" id="KAF2866195.1"/>
    </source>
</evidence>
<dbReference type="OrthoDB" id="2364732at2759"/>
<evidence type="ECO:0000256" key="1">
    <source>
        <dbReference type="SAM" id="MobiDB-lite"/>
    </source>
</evidence>
<reference evidence="2 3" key="1">
    <citation type="submission" date="2020-01" db="EMBL/GenBank/DDBJ databases">
        <authorList>
            <consortium name="DOE Joint Genome Institute"/>
            <person name="Haridas S."/>
            <person name="Albert R."/>
            <person name="Binder M."/>
            <person name="Bloem J."/>
            <person name="Labutti K."/>
            <person name="Salamov A."/>
            <person name="Andreopoulos B."/>
            <person name="Baker S.E."/>
            <person name="Barry K."/>
            <person name="Bills G."/>
            <person name="Bluhm B.H."/>
            <person name="Cannon C."/>
            <person name="Castanera R."/>
            <person name="Culley D.E."/>
            <person name="Daum C."/>
            <person name="Ezra D."/>
            <person name="Gonzalez J.B."/>
            <person name="Henrissat B."/>
            <person name="Kuo A."/>
            <person name="Liang C."/>
            <person name="Lipzen A."/>
            <person name="Lutzoni F."/>
            <person name="Magnuson J."/>
            <person name="Mondo S."/>
            <person name="Nolan M."/>
            <person name="Ohm R."/>
            <person name="Pangilinan J."/>
            <person name="Park H.-J.H."/>
            <person name="Ramirez L."/>
            <person name="Alfaro M."/>
            <person name="Sun H."/>
            <person name="Tritt A."/>
            <person name="Yoshinaga Y."/>
            <person name="Zwiers L.-H.L."/>
            <person name="Turgeon B.G."/>
            <person name="Goodwin S.B."/>
            <person name="Spatafora J.W."/>
            <person name="Crous P.W."/>
            <person name="Grigoriev I.V."/>
        </authorList>
    </citation>
    <scope>NUCLEOTIDE SEQUENCE [LARGE SCALE GENOMIC DNA]</scope>
    <source>
        <strain evidence="2 3">CBS 611.86</strain>
    </source>
</reference>
<feature type="region of interest" description="Disordered" evidence="1">
    <location>
        <begin position="28"/>
        <end position="50"/>
    </location>
</feature>
<dbReference type="AlphaFoldDB" id="A0A7C8M374"/>
<sequence length="721" mass="82451">MPVTTRSMSAHAAGSQFTIKPSMTTTTATIYDGRSPSDSSDHTRPPKPTPHHLTKAFHPCKLCSCDNGLFANLVDSCVQCTHPMDMHAPNWSDPWHPQCDYASDRATLVSNVLRHARENGVVVIRATPMVGKTILLKLLGSRIARQDPDLEPVFFDWNEKRWQKIPTYKKLLAEMLNTWRELNASIRPSNPAARAIYLIDEAQSSYDDETFWTMLKDHHNTRDRPLFVLVCVYGADGISHLRDPMLESQAIRMHALHRIELRPFVRGGPRMLFQPKEVETIVSNFATVHHFQLEDGVVDYLLSATDGHPGMIGMLLTYLQRQIRHRNLPAALSPNFFHNLIVNGENDFIEYLSRYARGVWSPWSENYVQECLESKRYRHIVLSDVKRALGEVVRHPEGLKRAQKFDDAFGFCHKMGYLHTEKLHSNSKVTTFTFASPMHRRVAYRRLIAGPERDAIDSNLSLQATCINAIARFSPDALRAHEATRADGNWGVPEAAFQDELYACLNLELRCLPIMSEYSHTRDGRIDFYVADRRWGIEVLQSASAREIREHVARFAEGGKYWDWNIMDDYVILNFCPRSKLRVVHIEGTYILVHSGRRLNKANVRTDATVRSHLLHVVVAPEEAEAKVYTHDKKLLMSLSLGEGRQRVDAYSTLLLLAPDPLLPNDNDTAIQQHQQESEYQKSLAQVQHILHQRDEQIASLRDENRKLRRGGSSVRRKPKT</sequence>
<feature type="compositionally biased region" description="Basic residues" evidence="1">
    <location>
        <begin position="707"/>
        <end position="721"/>
    </location>
</feature>
<feature type="region of interest" description="Disordered" evidence="1">
    <location>
        <begin position="701"/>
        <end position="721"/>
    </location>
</feature>
<accession>A0A7C8M374</accession>
<dbReference type="SUPFAM" id="SSF52540">
    <property type="entry name" value="P-loop containing nucleoside triphosphate hydrolases"/>
    <property type="match status" value="1"/>
</dbReference>
<dbReference type="Proteomes" id="UP000481861">
    <property type="component" value="Unassembled WGS sequence"/>
</dbReference>
<comment type="caution">
    <text evidence="2">The sequence shown here is derived from an EMBL/GenBank/DDBJ whole genome shotgun (WGS) entry which is preliminary data.</text>
</comment>